<dbReference type="Proteomes" id="UP001150603">
    <property type="component" value="Unassembled WGS sequence"/>
</dbReference>
<protein>
    <submittedName>
        <fullName evidence="1">AMP deaminase</fullName>
        <ecNumber evidence="1">3.5.4.6</ecNumber>
    </submittedName>
</protein>
<feature type="non-terminal residue" evidence="1">
    <location>
        <position position="330"/>
    </location>
</feature>
<organism evidence="1 2">
    <name type="scientific">Linderina macrospora</name>
    <dbReference type="NCBI Taxonomy" id="4868"/>
    <lineage>
        <taxon>Eukaryota</taxon>
        <taxon>Fungi</taxon>
        <taxon>Fungi incertae sedis</taxon>
        <taxon>Zoopagomycota</taxon>
        <taxon>Kickxellomycotina</taxon>
        <taxon>Kickxellomycetes</taxon>
        <taxon>Kickxellales</taxon>
        <taxon>Kickxellaceae</taxon>
        <taxon>Linderina</taxon>
    </lineage>
</organism>
<keyword evidence="1" id="KW-0378">Hydrolase</keyword>
<reference evidence="1" key="1">
    <citation type="submission" date="2022-07" db="EMBL/GenBank/DDBJ databases">
        <title>Phylogenomic reconstructions and comparative analyses of Kickxellomycotina fungi.</title>
        <authorList>
            <person name="Reynolds N.K."/>
            <person name="Stajich J.E."/>
            <person name="Barry K."/>
            <person name="Grigoriev I.V."/>
            <person name="Crous P."/>
            <person name="Smith M.E."/>
        </authorList>
    </citation>
    <scope>NUCLEOTIDE SEQUENCE</scope>
    <source>
        <strain evidence="1">NRRL 5244</strain>
    </source>
</reference>
<accession>A0ACC1J148</accession>
<name>A0ACC1J148_9FUNG</name>
<keyword evidence="2" id="KW-1185">Reference proteome</keyword>
<dbReference type="EMBL" id="JANBPW010005133">
    <property type="protein sequence ID" value="KAJ1933286.1"/>
    <property type="molecule type" value="Genomic_DNA"/>
</dbReference>
<proteinExistence type="predicted"/>
<sequence>MADHDHHFEDDTPEPTYLQGDDHHSDEEDTKSSTHPFVTYNSLASSKVEAGPSFVNAYFAKHQHAPDPLTAPPGTQTPDVRGMSPSTGAGPAAAAMIKCRQGFESNSEQTQQPAEQLASTTPLSIRVSQQMKEEHKDTVVPQLSRATTSTRIRAISDASDTANNTGGSITQIPEMEIDERVSSILDDSGNDIANADLDVDDDTTSRKIEDEIRSMMRKVHIQDITDGTNGMGEGPQELKRIGDTLAKCMELRDKYMDISCQHEVENPKNKPDWAIYPKPPPPAWHNFSHKSASDPPEEFDLAKCKIPSAGEAVFEMGEDGIYSVYSSEEL</sequence>
<gene>
    <name evidence="1" type="primary">AMD1_5</name>
    <name evidence="1" type="ORF">FBU59_006078</name>
</gene>
<comment type="caution">
    <text evidence="1">The sequence shown here is derived from an EMBL/GenBank/DDBJ whole genome shotgun (WGS) entry which is preliminary data.</text>
</comment>
<evidence type="ECO:0000313" key="2">
    <source>
        <dbReference type="Proteomes" id="UP001150603"/>
    </source>
</evidence>
<dbReference type="EC" id="3.5.4.6" evidence="1"/>
<evidence type="ECO:0000313" key="1">
    <source>
        <dbReference type="EMBL" id="KAJ1933286.1"/>
    </source>
</evidence>